<dbReference type="AlphaFoldDB" id="A0A0C3QP56"/>
<organism evidence="2 3">
    <name type="scientific">Tulasnella calospora MUT 4182</name>
    <dbReference type="NCBI Taxonomy" id="1051891"/>
    <lineage>
        <taxon>Eukaryota</taxon>
        <taxon>Fungi</taxon>
        <taxon>Dikarya</taxon>
        <taxon>Basidiomycota</taxon>
        <taxon>Agaricomycotina</taxon>
        <taxon>Agaricomycetes</taxon>
        <taxon>Cantharellales</taxon>
        <taxon>Tulasnellaceae</taxon>
        <taxon>Tulasnella</taxon>
    </lineage>
</organism>
<protein>
    <submittedName>
        <fullName evidence="2">Uncharacterized protein</fullName>
    </submittedName>
</protein>
<reference evidence="2 3" key="1">
    <citation type="submission" date="2014-04" db="EMBL/GenBank/DDBJ databases">
        <authorList>
            <consortium name="DOE Joint Genome Institute"/>
            <person name="Kuo A."/>
            <person name="Girlanda M."/>
            <person name="Perotto S."/>
            <person name="Kohler A."/>
            <person name="Nagy L.G."/>
            <person name="Floudas D."/>
            <person name="Copeland A."/>
            <person name="Barry K.W."/>
            <person name="Cichocki N."/>
            <person name="Veneault-Fourrey C."/>
            <person name="LaButti K."/>
            <person name="Lindquist E.A."/>
            <person name="Lipzen A."/>
            <person name="Lundell T."/>
            <person name="Morin E."/>
            <person name="Murat C."/>
            <person name="Sun H."/>
            <person name="Tunlid A."/>
            <person name="Henrissat B."/>
            <person name="Grigoriev I.V."/>
            <person name="Hibbett D.S."/>
            <person name="Martin F."/>
            <person name="Nordberg H.P."/>
            <person name="Cantor M.N."/>
            <person name="Hua S.X."/>
        </authorList>
    </citation>
    <scope>NUCLEOTIDE SEQUENCE [LARGE SCALE GENOMIC DNA]</scope>
    <source>
        <strain evidence="2 3">MUT 4182</strain>
    </source>
</reference>
<accession>A0A0C3QP56</accession>
<proteinExistence type="predicted"/>
<gene>
    <name evidence="2" type="ORF">M407DRAFT_242357</name>
</gene>
<evidence type="ECO:0000313" key="3">
    <source>
        <dbReference type="Proteomes" id="UP000054248"/>
    </source>
</evidence>
<dbReference type="EMBL" id="KN822976">
    <property type="protein sequence ID" value="KIO29991.1"/>
    <property type="molecule type" value="Genomic_DNA"/>
</dbReference>
<sequence length="78" mass="8514">MDGEWGRCAEYLRTSNSRLQDAVEEKAQIVQKFQLVGQFIDQMRNGHSALSQLTATQPTAAFDGPPSSTAPANSKPSF</sequence>
<feature type="compositionally biased region" description="Polar residues" evidence="1">
    <location>
        <begin position="66"/>
        <end position="78"/>
    </location>
</feature>
<evidence type="ECO:0000313" key="2">
    <source>
        <dbReference type="EMBL" id="KIO29991.1"/>
    </source>
</evidence>
<name>A0A0C3QP56_9AGAM</name>
<feature type="compositionally biased region" description="Polar residues" evidence="1">
    <location>
        <begin position="50"/>
        <end position="59"/>
    </location>
</feature>
<reference evidence="3" key="2">
    <citation type="submission" date="2015-01" db="EMBL/GenBank/DDBJ databases">
        <title>Evolutionary Origins and Diversification of the Mycorrhizal Mutualists.</title>
        <authorList>
            <consortium name="DOE Joint Genome Institute"/>
            <consortium name="Mycorrhizal Genomics Consortium"/>
            <person name="Kohler A."/>
            <person name="Kuo A."/>
            <person name="Nagy L.G."/>
            <person name="Floudas D."/>
            <person name="Copeland A."/>
            <person name="Barry K.W."/>
            <person name="Cichocki N."/>
            <person name="Veneault-Fourrey C."/>
            <person name="LaButti K."/>
            <person name="Lindquist E.A."/>
            <person name="Lipzen A."/>
            <person name="Lundell T."/>
            <person name="Morin E."/>
            <person name="Murat C."/>
            <person name="Riley R."/>
            <person name="Ohm R."/>
            <person name="Sun H."/>
            <person name="Tunlid A."/>
            <person name="Henrissat B."/>
            <person name="Grigoriev I.V."/>
            <person name="Hibbett D.S."/>
            <person name="Martin F."/>
        </authorList>
    </citation>
    <scope>NUCLEOTIDE SEQUENCE [LARGE SCALE GENOMIC DNA]</scope>
    <source>
        <strain evidence="3">MUT 4182</strain>
    </source>
</reference>
<keyword evidence="3" id="KW-1185">Reference proteome</keyword>
<dbReference type="Proteomes" id="UP000054248">
    <property type="component" value="Unassembled WGS sequence"/>
</dbReference>
<dbReference type="HOGENOM" id="CLU_2623820_0_0_1"/>
<evidence type="ECO:0000256" key="1">
    <source>
        <dbReference type="SAM" id="MobiDB-lite"/>
    </source>
</evidence>
<feature type="region of interest" description="Disordered" evidence="1">
    <location>
        <begin position="50"/>
        <end position="78"/>
    </location>
</feature>